<protein>
    <submittedName>
        <fullName evidence="9">S-adenosylmethionine/S-adenosylhomocysteine transporter</fullName>
    </submittedName>
</protein>
<evidence type="ECO:0000313" key="10">
    <source>
        <dbReference type="Proteomes" id="UP000811545"/>
    </source>
</evidence>
<dbReference type="Pfam" id="PF00892">
    <property type="entry name" value="EamA"/>
    <property type="match status" value="2"/>
</dbReference>
<dbReference type="PANTHER" id="PTHR42920:SF5">
    <property type="entry name" value="EAMA DOMAIN-CONTAINING PROTEIN"/>
    <property type="match status" value="1"/>
</dbReference>
<feature type="transmembrane region" description="Helical" evidence="7">
    <location>
        <begin position="119"/>
        <end position="141"/>
    </location>
</feature>
<accession>A0A9E2F1J7</accession>
<dbReference type="PANTHER" id="PTHR42920">
    <property type="entry name" value="OS03G0707200 PROTEIN-RELATED"/>
    <property type="match status" value="1"/>
</dbReference>
<evidence type="ECO:0000256" key="2">
    <source>
        <dbReference type="ARBA" id="ARBA00007362"/>
    </source>
</evidence>
<evidence type="ECO:0000256" key="5">
    <source>
        <dbReference type="ARBA" id="ARBA00022989"/>
    </source>
</evidence>
<feature type="transmembrane region" description="Helical" evidence="7">
    <location>
        <begin position="261"/>
        <end position="279"/>
    </location>
</feature>
<gene>
    <name evidence="9" type="ORF">DDT42_00643</name>
</gene>
<feature type="domain" description="EamA" evidence="8">
    <location>
        <begin position="7"/>
        <end position="136"/>
    </location>
</feature>
<dbReference type="EMBL" id="QLTW01000023">
    <property type="protein sequence ID" value="MBT9144792.1"/>
    <property type="molecule type" value="Genomic_DNA"/>
</dbReference>
<feature type="transmembrane region" description="Helical" evidence="7">
    <location>
        <begin position="147"/>
        <end position="166"/>
    </location>
</feature>
<evidence type="ECO:0000313" key="9">
    <source>
        <dbReference type="EMBL" id="MBT9144792.1"/>
    </source>
</evidence>
<comment type="caution">
    <text evidence="9">The sequence shown here is derived from an EMBL/GenBank/DDBJ whole genome shotgun (WGS) entry which is preliminary data.</text>
</comment>
<evidence type="ECO:0000256" key="1">
    <source>
        <dbReference type="ARBA" id="ARBA00004651"/>
    </source>
</evidence>
<feature type="transmembrane region" description="Helical" evidence="7">
    <location>
        <begin position="237"/>
        <end position="255"/>
    </location>
</feature>
<dbReference type="InterPro" id="IPR000620">
    <property type="entry name" value="EamA_dom"/>
</dbReference>
<proteinExistence type="inferred from homology"/>
<keyword evidence="5 7" id="KW-1133">Transmembrane helix</keyword>
<evidence type="ECO:0000256" key="3">
    <source>
        <dbReference type="ARBA" id="ARBA00022475"/>
    </source>
</evidence>
<keyword evidence="4 7" id="KW-0812">Transmembrane</keyword>
<evidence type="ECO:0000259" key="8">
    <source>
        <dbReference type="Pfam" id="PF00892"/>
    </source>
</evidence>
<evidence type="ECO:0000256" key="4">
    <source>
        <dbReference type="ARBA" id="ARBA00022692"/>
    </source>
</evidence>
<evidence type="ECO:0000256" key="7">
    <source>
        <dbReference type="SAM" id="Phobius"/>
    </source>
</evidence>
<feature type="transmembrane region" description="Helical" evidence="7">
    <location>
        <begin position="178"/>
        <end position="194"/>
    </location>
</feature>
<dbReference type="GO" id="GO:0005886">
    <property type="term" value="C:plasma membrane"/>
    <property type="evidence" value="ECO:0007669"/>
    <property type="project" value="UniProtKB-SubCell"/>
</dbReference>
<feature type="domain" description="EamA" evidence="8">
    <location>
        <begin position="147"/>
        <end position="278"/>
    </location>
</feature>
<organism evidence="9 10">
    <name type="scientific">Psychracetigena formicireducens</name>
    <dbReference type="NCBI Taxonomy" id="2986056"/>
    <lineage>
        <taxon>Bacteria</taxon>
        <taxon>Bacillati</taxon>
        <taxon>Candidatus Lithacetigenota</taxon>
        <taxon>Candidatus Psychracetigena</taxon>
    </lineage>
</organism>
<feature type="transmembrane region" description="Helical" evidence="7">
    <location>
        <begin position="206"/>
        <end position="225"/>
    </location>
</feature>
<comment type="subcellular location">
    <subcellularLocation>
        <location evidence="1">Cell membrane</location>
        <topology evidence="1">Multi-pass membrane protein</topology>
    </subcellularLocation>
</comment>
<sequence length="285" mass="31334">MSKTTASLGLLLVTIIWGTTFTFSKIALNYLSPATLLFIRYGIATLLLFSYYLFFQKRERLSQALVKGGLLGLLNFIALRTQTVGLLYTTATNAAFITATSVLLVPLIEWLIFRKKINIKIIGGIVLGASGLYLLVMPGGWQATLNLGDLLVLICALTYAFQISLIPRLSKGFSTMEITLAFLLLTTLPNIWGLEIPTWMNFVSSLGPVLYLATLGTVLTIYLQIHCQKIVTPVSAGFTYLLEPVFGFIFAALVLGERLTTIPLIGAIFIVSSTMLVNFEGFRKK</sequence>
<dbReference type="Proteomes" id="UP000811545">
    <property type="component" value="Unassembled WGS sequence"/>
</dbReference>
<name>A0A9E2F1J7_PSYF1</name>
<comment type="similarity">
    <text evidence="2">Belongs to the EamA transporter family.</text>
</comment>
<keyword evidence="6 7" id="KW-0472">Membrane</keyword>
<dbReference type="AlphaFoldDB" id="A0A9E2F1J7"/>
<dbReference type="InterPro" id="IPR037185">
    <property type="entry name" value="EmrE-like"/>
</dbReference>
<feature type="transmembrane region" description="Helical" evidence="7">
    <location>
        <begin position="94"/>
        <end position="112"/>
    </location>
</feature>
<feature type="transmembrane region" description="Helical" evidence="7">
    <location>
        <begin position="38"/>
        <end position="55"/>
    </location>
</feature>
<dbReference type="InterPro" id="IPR051258">
    <property type="entry name" value="Diverse_Substrate_Transporter"/>
</dbReference>
<feature type="transmembrane region" description="Helical" evidence="7">
    <location>
        <begin position="64"/>
        <end position="88"/>
    </location>
</feature>
<keyword evidence="3" id="KW-1003">Cell membrane</keyword>
<dbReference type="SUPFAM" id="SSF103481">
    <property type="entry name" value="Multidrug resistance efflux transporter EmrE"/>
    <property type="match status" value="2"/>
</dbReference>
<evidence type="ECO:0000256" key="6">
    <source>
        <dbReference type="ARBA" id="ARBA00023136"/>
    </source>
</evidence>
<reference evidence="9 10" key="1">
    <citation type="journal article" date="2021" name="bioRxiv">
        <title>Unique metabolic strategies in Hadean analogues reveal hints for primordial physiology.</title>
        <authorList>
            <person name="Nobu M.K."/>
            <person name="Nakai R."/>
            <person name="Tamazawa S."/>
            <person name="Mori H."/>
            <person name="Toyoda A."/>
            <person name="Ijiri A."/>
            <person name="Suzuki S."/>
            <person name="Kurokawa K."/>
            <person name="Kamagata Y."/>
            <person name="Tamaki H."/>
        </authorList>
    </citation>
    <scope>NUCLEOTIDE SEQUENCE [LARGE SCALE GENOMIC DNA]</scope>
    <source>
        <strain evidence="9">BS525</strain>
    </source>
</reference>